<reference evidence="9 10" key="1">
    <citation type="journal article" date="2018" name="J. Allergy Clin. Immunol.">
        <title>High-quality assembly of Dermatophagoides pteronyssinus genome and transcriptome reveals a wide range of novel allergens.</title>
        <authorList>
            <person name="Liu X.Y."/>
            <person name="Yang K.Y."/>
            <person name="Wang M.Q."/>
            <person name="Kwok J.S."/>
            <person name="Zeng X."/>
            <person name="Yang Z."/>
            <person name="Xiao X.J."/>
            <person name="Lau C.P."/>
            <person name="Li Y."/>
            <person name="Huang Z.M."/>
            <person name="Ba J.G."/>
            <person name="Yim A.K."/>
            <person name="Ouyang C.Y."/>
            <person name="Ngai S.M."/>
            <person name="Chan T.F."/>
            <person name="Leung E.L."/>
            <person name="Liu L."/>
            <person name="Liu Z.G."/>
            <person name="Tsui S.K."/>
        </authorList>
    </citation>
    <scope>NUCLEOTIDE SEQUENCE [LARGE SCALE GENOMIC DNA]</scope>
    <source>
        <strain evidence="9">Derp</strain>
    </source>
</reference>
<evidence type="ECO:0000256" key="7">
    <source>
        <dbReference type="SAM" id="Phobius"/>
    </source>
</evidence>
<dbReference type="Pfam" id="PF03348">
    <property type="entry name" value="Serinc"/>
    <property type="match status" value="1"/>
</dbReference>
<evidence type="ECO:0000256" key="1">
    <source>
        <dbReference type="ARBA" id="ARBA00004141"/>
    </source>
</evidence>
<gene>
    <name evidence="9" type="primary">SERINC3</name>
    <name evidence="9" type="ORF">DERP_003324</name>
</gene>
<feature type="signal peptide" evidence="8">
    <location>
        <begin position="1"/>
        <end position="18"/>
    </location>
</feature>
<accession>A0ABQ8JJ62</accession>
<feature type="transmembrane region" description="Helical" evidence="7">
    <location>
        <begin position="322"/>
        <end position="342"/>
    </location>
</feature>
<reference evidence="9 10" key="2">
    <citation type="journal article" date="2022" name="Mol. Biol. Evol.">
        <title>Comparative Genomics Reveals Insights into the Divergent Evolution of Astigmatic Mites and Household Pest Adaptations.</title>
        <authorList>
            <person name="Xiong Q."/>
            <person name="Wan A.T."/>
            <person name="Liu X."/>
            <person name="Fung C.S."/>
            <person name="Xiao X."/>
            <person name="Malainual N."/>
            <person name="Hou J."/>
            <person name="Wang L."/>
            <person name="Wang M."/>
            <person name="Yang K.Y."/>
            <person name="Cui Y."/>
            <person name="Leung E.L."/>
            <person name="Nong W."/>
            <person name="Shin S.K."/>
            <person name="Au S.W."/>
            <person name="Jeong K.Y."/>
            <person name="Chew F.T."/>
            <person name="Hui J.H."/>
            <person name="Leung T.F."/>
            <person name="Tungtrongchitr A."/>
            <person name="Zhong N."/>
            <person name="Liu Z."/>
            <person name="Tsui S.K."/>
        </authorList>
    </citation>
    <scope>NUCLEOTIDE SEQUENCE [LARGE SCALE GENOMIC DNA]</scope>
    <source>
        <strain evidence="9">Derp</strain>
    </source>
</reference>
<feature type="transmembrane region" description="Helical" evidence="7">
    <location>
        <begin position="254"/>
        <end position="272"/>
    </location>
</feature>
<organism evidence="9 10">
    <name type="scientific">Dermatophagoides pteronyssinus</name>
    <name type="common">European house dust mite</name>
    <dbReference type="NCBI Taxonomy" id="6956"/>
    <lineage>
        <taxon>Eukaryota</taxon>
        <taxon>Metazoa</taxon>
        <taxon>Ecdysozoa</taxon>
        <taxon>Arthropoda</taxon>
        <taxon>Chelicerata</taxon>
        <taxon>Arachnida</taxon>
        <taxon>Acari</taxon>
        <taxon>Acariformes</taxon>
        <taxon>Sarcoptiformes</taxon>
        <taxon>Astigmata</taxon>
        <taxon>Psoroptidia</taxon>
        <taxon>Analgoidea</taxon>
        <taxon>Pyroglyphidae</taxon>
        <taxon>Dermatophagoidinae</taxon>
        <taxon>Dermatophagoides</taxon>
    </lineage>
</organism>
<keyword evidence="8" id="KW-0732">Signal</keyword>
<keyword evidence="10" id="KW-1185">Reference proteome</keyword>
<feature type="chain" id="PRO_5046892631" evidence="8">
    <location>
        <begin position="19"/>
        <end position="460"/>
    </location>
</feature>
<sequence length="460" mass="51330">MGALLSVCGMGQLACCAASTACSCLNCITPAIGARIMYSFMLLLVTITGWIMTQPNVSNWLESKVPFCWTKTPLVGDTLDSLKETANLFIGRETSTVAPKENICKEVTGYLAVYRLMFATFMFFVIFGLLMIRVRRSSDPRVAWHRGFWPIKFIILIAGIVGTFYIPGDSSFGMVWKNFGFIGSFLYLLIQVCFLILFADEVADELVSRMEDSDSRGPLCLLVTISLANYILSAIGIILFYVYYGGSGCSLHKFLISINMIMIVSLSLVSILPSVQEYNPKSGLLQASTLALYLTYMTWSALNSSPHQECKPTFWTASNGSMDGQSFISLLICFVCVIYSSIRLTTKSGMERITGVSNDDHETGGNASVSSTTRLTGDDSREEDRDNYSSWPAFYWILALGTLYLMMTITNWFTPQESYKHFGESSSSLWIKMISSWFSGLIYLWALIAPVVLHEYRDFS</sequence>
<feature type="transmembrane region" description="Helical" evidence="7">
    <location>
        <begin position="116"/>
        <end position="135"/>
    </location>
</feature>
<evidence type="ECO:0000256" key="8">
    <source>
        <dbReference type="SAM" id="SignalP"/>
    </source>
</evidence>
<feature type="compositionally biased region" description="Basic and acidic residues" evidence="6">
    <location>
        <begin position="376"/>
        <end position="386"/>
    </location>
</feature>
<keyword evidence="3 7" id="KW-0812">Transmembrane</keyword>
<evidence type="ECO:0000256" key="2">
    <source>
        <dbReference type="ARBA" id="ARBA00006665"/>
    </source>
</evidence>
<evidence type="ECO:0000313" key="10">
    <source>
        <dbReference type="Proteomes" id="UP000887458"/>
    </source>
</evidence>
<evidence type="ECO:0000256" key="4">
    <source>
        <dbReference type="ARBA" id="ARBA00022989"/>
    </source>
</evidence>
<dbReference type="Proteomes" id="UP000887458">
    <property type="component" value="Unassembled WGS sequence"/>
</dbReference>
<comment type="subcellular location">
    <subcellularLocation>
        <location evidence="1">Membrane</location>
        <topology evidence="1">Multi-pass membrane protein</topology>
    </subcellularLocation>
</comment>
<feature type="region of interest" description="Disordered" evidence="6">
    <location>
        <begin position="355"/>
        <end position="386"/>
    </location>
</feature>
<feature type="transmembrane region" description="Helical" evidence="7">
    <location>
        <begin position="36"/>
        <end position="53"/>
    </location>
</feature>
<name>A0ABQ8JJ62_DERPT</name>
<feature type="transmembrane region" description="Helical" evidence="7">
    <location>
        <begin position="179"/>
        <end position="198"/>
    </location>
</feature>
<feature type="compositionally biased region" description="Polar residues" evidence="6">
    <location>
        <begin position="365"/>
        <end position="375"/>
    </location>
</feature>
<evidence type="ECO:0000313" key="9">
    <source>
        <dbReference type="EMBL" id="KAH9422647.1"/>
    </source>
</evidence>
<feature type="transmembrane region" description="Helical" evidence="7">
    <location>
        <begin position="434"/>
        <end position="453"/>
    </location>
</feature>
<keyword evidence="4 7" id="KW-1133">Transmembrane helix</keyword>
<evidence type="ECO:0000256" key="6">
    <source>
        <dbReference type="SAM" id="MobiDB-lite"/>
    </source>
</evidence>
<keyword evidence="5 7" id="KW-0472">Membrane</keyword>
<comment type="caution">
    <text evidence="9">The sequence shown here is derived from an EMBL/GenBank/DDBJ whole genome shotgun (WGS) entry which is preliminary data.</text>
</comment>
<proteinExistence type="inferred from homology"/>
<feature type="transmembrane region" description="Helical" evidence="7">
    <location>
        <begin position="393"/>
        <end position="414"/>
    </location>
</feature>
<protein>
    <submittedName>
        <fullName evidence="9">Serine incorporator 3</fullName>
    </submittedName>
</protein>
<evidence type="ECO:0000256" key="3">
    <source>
        <dbReference type="ARBA" id="ARBA00022692"/>
    </source>
</evidence>
<comment type="similarity">
    <text evidence="2">Belongs to the TDE1 family.</text>
</comment>
<dbReference type="PANTHER" id="PTHR10383:SF9">
    <property type="entry name" value="SERINE INCORPORATOR, ISOFORM F"/>
    <property type="match status" value="1"/>
</dbReference>
<feature type="transmembrane region" description="Helical" evidence="7">
    <location>
        <begin position="219"/>
        <end position="242"/>
    </location>
</feature>
<evidence type="ECO:0000256" key="5">
    <source>
        <dbReference type="ARBA" id="ARBA00023136"/>
    </source>
</evidence>
<dbReference type="EMBL" id="NJHN03000036">
    <property type="protein sequence ID" value="KAH9422647.1"/>
    <property type="molecule type" value="Genomic_DNA"/>
</dbReference>
<dbReference type="InterPro" id="IPR005016">
    <property type="entry name" value="TDE1/TMS"/>
</dbReference>
<dbReference type="PANTHER" id="PTHR10383">
    <property type="entry name" value="SERINE INCORPORATOR"/>
    <property type="match status" value="1"/>
</dbReference>
<feature type="transmembrane region" description="Helical" evidence="7">
    <location>
        <begin position="147"/>
        <end position="167"/>
    </location>
</feature>
<feature type="transmembrane region" description="Helical" evidence="7">
    <location>
        <begin position="284"/>
        <end position="302"/>
    </location>
</feature>